<reference evidence="1" key="1">
    <citation type="submission" date="2020-11" db="EMBL/GenBank/DDBJ databases">
        <title>Gallibacterium anatis 1637, full genome, WGS.</title>
        <authorList>
            <person name="Laishevtcev A.I."/>
            <person name="Yakimova E.A."/>
            <person name="Petkovich D."/>
            <person name="Stepanova T.V."/>
            <person name="Kalendr R.S."/>
            <person name="Rubalsky E.O."/>
            <person name="Zulkarneev E.R."/>
            <person name="Aleshkin A.V."/>
        </authorList>
    </citation>
    <scope>NUCLEOTIDE SEQUENCE</scope>
    <source>
        <strain evidence="1">1637</strain>
    </source>
</reference>
<comment type="caution">
    <text evidence="1">The sequence shown here is derived from an EMBL/GenBank/DDBJ whole genome shotgun (WGS) entry which is preliminary data.</text>
</comment>
<sequence length="90" mass="10111">MSTPTTLATPNAKLLANHFLIQANYLNNQQGYWQQTGTNRLDFLLAQGLNNQQGVLRTLSGFKYQGAHFNNQQGVVTTTILILEYTTAYF</sequence>
<name>A0A930Y553_9PAST</name>
<dbReference type="EMBL" id="JADION010000021">
    <property type="protein sequence ID" value="MBF4102665.1"/>
    <property type="molecule type" value="Genomic_DNA"/>
</dbReference>
<dbReference type="AlphaFoldDB" id="A0A930Y553"/>
<proteinExistence type="predicted"/>
<protein>
    <submittedName>
        <fullName evidence="1">Uncharacterized protein</fullName>
    </submittedName>
</protein>
<accession>A0A930Y553</accession>
<gene>
    <name evidence="1" type="ORF">INT80_08210</name>
</gene>
<organism evidence="1">
    <name type="scientific">Gallibacterium anatis</name>
    <dbReference type="NCBI Taxonomy" id="750"/>
    <lineage>
        <taxon>Bacteria</taxon>
        <taxon>Pseudomonadati</taxon>
        <taxon>Pseudomonadota</taxon>
        <taxon>Gammaproteobacteria</taxon>
        <taxon>Pasteurellales</taxon>
        <taxon>Pasteurellaceae</taxon>
        <taxon>Gallibacterium</taxon>
    </lineage>
</organism>
<evidence type="ECO:0000313" key="1">
    <source>
        <dbReference type="EMBL" id="MBF4102665.1"/>
    </source>
</evidence>